<dbReference type="Pfam" id="PF06388">
    <property type="entry name" value="DUF1075"/>
    <property type="match status" value="1"/>
</dbReference>
<feature type="transmembrane region" description="Helical" evidence="6">
    <location>
        <begin position="79"/>
        <end position="98"/>
    </location>
</feature>
<evidence type="ECO:0000256" key="2">
    <source>
        <dbReference type="ARBA" id="ARBA00007363"/>
    </source>
</evidence>
<keyword evidence="4 6" id="KW-1133">Transmembrane helix</keyword>
<reference evidence="7" key="1">
    <citation type="submission" date="2022-01" db="EMBL/GenBank/DDBJ databases">
        <authorList>
            <person name="King R."/>
        </authorList>
    </citation>
    <scope>NUCLEOTIDE SEQUENCE</scope>
</reference>
<name>A0A9N9N0B5_9CUCU</name>
<dbReference type="AlphaFoldDB" id="A0A9N9N0B5"/>
<dbReference type="PANTHER" id="PTHR13674">
    <property type="entry name" value="GROWTH AND TRANSFORMATION-DEPENDENT PROTEIN"/>
    <property type="match status" value="1"/>
</dbReference>
<dbReference type="EMBL" id="OU892283">
    <property type="protein sequence ID" value="CAG9771325.1"/>
    <property type="molecule type" value="Genomic_DNA"/>
</dbReference>
<evidence type="ECO:0000313" key="7">
    <source>
        <dbReference type="EMBL" id="CAG9771325.1"/>
    </source>
</evidence>
<dbReference type="GO" id="GO:0016020">
    <property type="term" value="C:membrane"/>
    <property type="evidence" value="ECO:0007669"/>
    <property type="project" value="UniProtKB-SubCell"/>
</dbReference>
<comment type="subcellular location">
    <subcellularLocation>
        <location evidence="1">Membrane</location>
        <topology evidence="1">Single-pass membrane protein</topology>
    </subcellularLocation>
</comment>
<dbReference type="PANTHER" id="PTHR13674:SF5">
    <property type="entry name" value="UPF0389 PROTEIN CG9231"/>
    <property type="match status" value="1"/>
</dbReference>
<accession>A0A9N9N0B5</accession>
<evidence type="ECO:0000256" key="1">
    <source>
        <dbReference type="ARBA" id="ARBA00004167"/>
    </source>
</evidence>
<dbReference type="OrthoDB" id="8193498at2759"/>
<comment type="similarity">
    <text evidence="2">Belongs to the UPF0389 family.</text>
</comment>
<evidence type="ECO:0000256" key="5">
    <source>
        <dbReference type="ARBA" id="ARBA00023136"/>
    </source>
</evidence>
<sequence length="133" mass="15292">MAFTIFQKLLQPIKCSITKNRFASSEESNLAKLSAPHKVDNWERHFLVWTKKYKSLDEVPAFVSQAVMEKTRNRMRIRIANYMIVATILGCCAMIYLGKQDAKAGKSVTKMNLEWHRQIKEEDEKAKAAAAQK</sequence>
<keyword evidence="8" id="KW-1185">Reference proteome</keyword>
<proteinExistence type="inferred from homology"/>
<keyword evidence="3 6" id="KW-0812">Transmembrane</keyword>
<gene>
    <name evidence="7" type="ORF">CEUTPL_LOCUS11761</name>
</gene>
<evidence type="ECO:0000256" key="6">
    <source>
        <dbReference type="SAM" id="Phobius"/>
    </source>
</evidence>
<dbReference type="InterPro" id="IPR009432">
    <property type="entry name" value="DUF1075"/>
</dbReference>
<evidence type="ECO:0000256" key="4">
    <source>
        <dbReference type="ARBA" id="ARBA00022989"/>
    </source>
</evidence>
<dbReference type="Proteomes" id="UP001152799">
    <property type="component" value="Chromosome 7"/>
</dbReference>
<keyword evidence="5 6" id="KW-0472">Membrane</keyword>
<evidence type="ECO:0000256" key="3">
    <source>
        <dbReference type="ARBA" id="ARBA00022692"/>
    </source>
</evidence>
<organism evidence="7 8">
    <name type="scientific">Ceutorhynchus assimilis</name>
    <name type="common">cabbage seed weevil</name>
    <dbReference type="NCBI Taxonomy" id="467358"/>
    <lineage>
        <taxon>Eukaryota</taxon>
        <taxon>Metazoa</taxon>
        <taxon>Ecdysozoa</taxon>
        <taxon>Arthropoda</taxon>
        <taxon>Hexapoda</taxon>
        <taxon>Insecta</taxon>
        <taxon>Pterygota</taxon>
        <taxon>Neoptera</taxon>
        <taxon>Endopterygota</taxon>
        <taxon>Coleoptera</taxon>
        <taxon>Polyphaga</taxon>
        <taxon>Cucujiformia</taxon>
        <taxon>Curculionidae</taxon>
        <taxon>Ceutorhynchinae</taxon>
        <taxon>Ceutorhynchus</taxon>
    </lineage>
</organism>
<evidence type="ECO:0000313" key="8">
    <source>
        <dbReference type="Proteomes" id="UP001152799"/>
    </source>
</evidence>
<protein>
    <submittedName>
        <fullName evidence="7">Uncharacterized protein</fullName>
    </submittedName>
</protein>